<dbReference type="Proteomes" id="UP000471381">
    <property type="component" value="Unassembled WGS sequence"/>
</dbReference>
<name>A0A6N9TJG9_9ALTE</name>
<protein>
    <recommendedName>
        <fullName evidence="3">Sulfotransferase family 2 domain-containing protein</fullName>
    </recommendedName>
</protein>
<proteinExistence type="predicted"/>
<sequence length="171" mass="19794">MSKGEGIWLPSKAKVLHGHFKPHINHIKTFPNAIRAVWVRDPLERIWSFVGHLLALKEKHPHYILLKAKLPKASLKSQESIVNELILNNTIEAFTNTYSRFFNAVPIDEFSFVGSKHKYEEGLKQLSDLTEIELKTLQVNRRTSQTYQLPSSIKRLESHLPHEYKIVGDFL</sequence>
<accession>A0A6N9TJG9</accession>
<gene>
    <name evidence="1" type="ORF">GTQ48_12015</name>
</gene>
<organism evidence="1 2">
    <name type="scientific">Alteromonas genovensis</name>
    <dbReference type="NCBI Taxonomy" id="471225"/>
    <lineage>
        <taxon>Bacteria</taxon>
        <taxon>Pseudomonadati</taxon>
        <taxon>Pseudomonadota</taxon>
        <taxon>Gammaproteobacteria</taxon>
        <taxon>Alteromonadales</taxon>
        <taxon>Alteromonadaceae</taxon>
        <taxon>Alteromonas/Salinimonas group</taxon>
        <taxon>Alteromonas</taxon>
    </lineage>
</organism>
<evidence type="ECO:0000313" key="1">
    <source>
        <dbReference type="EMBL" id="NDW16245.1"/>
    </source>
</evidence>
<reference evidence="1 2" key="1">
    <citation type="submission" date="2020-01" db="EMBL/GenBank/DDBJ databases">
        <title>Genomes of bacteria type strains.</title>
        <authorList>
            <person name="Chen J."/>
            <person name="Zhu S."/>
            <person name="Yang J."/>
        </authorList>
    </citation>
    <scope>NUCLEOTIDE SEQUENCE [LARGE SCALE GENOMIC DNA]</scope>
    <source>
        <strain evidence="1 2">LMG 24078</strain>
    </source>
</reference>
<comment type="caution">
    <text evidence="1">The sequence shown here is derived from an EMBL/GenBank/DDBJ whole genome shotgun (WGS) entry which is preliminary data.</text>
</comment>
<dbReference type="AlphaFoldDB" id="A0A6N9TJG9"/>
<evidence type="ECO:0008006" key="3">
    <source>
        <dbReference type="Google" id="ProtNLM"/>
    </source>
</evidence>
<evidence type="ECO:0000313" key="2">
    <source>
        <dbReference type="Proteomes" id="UP000471381"/>
    </source>
</evidence>
<keyword evidence="2" id="KW-1185">Reference proteome</keyword>
<dbReference type="EMBL" id="JAAAWO010000008">
    <property type="protein sequence ID" value="NDW16245.1"/>
    <property type="molecule type" value="Genomic_DNA"/>
</dbReference>